<accession>A0A645FSX2</accession>
<dbReference type="EMBL" id="VSSQ01063732">
    <property type="protein sequence ID" value="MPN16732.1"/>
    <property type="molecule type" value="Genomic_DNA"/>
</dbReference>
<dbReference type="AlphaFoldDB" id="A0A645FSX2"/>
<evidence type="ECO:0008006" key="2">
    <source>
        <dbReference type="Google" id="ProtNLM"/>
    </source>
</evidence>
<evidence type="ECO:0000313" key="1">
    <source>
        <dbReference type="EMBL" id="MPN16732.1"/>
    </source>
</evidence>
<gene>
    <name evidence="1" type="ORF">SDC9_164077</name>
</gene>
<protein>
    <recommendedName>
        <fullName evidence="2">Dipeptidase A</fullName>
    </recommendedName>
</protein>
<organism evidence="1">
    <name type="scientific">bioreactor metagenome</name>
    <dbReference type="NCBI Taxonomy" id="1076179"/>
    <lineage>
        <taxon>unclassified sequences</taxon>
        <taxon>metagenomes</taxon>
        <taxon>ecological metagenomes</taxon>
    </lineage>
</organism>
<comment type="caution">
    <text evidence="1">The sequence shown here is derived from an EMBL/GenBank/DDBJ whole genome shotgun (WGS) entry which is preliminary data.</text>
</comment>
<reference evidence="1" key="1">
    <citation type="submission" date="2019-08" db="EMBL/GenBank/DDBJ databases">
        <authorList>
            <person name="Kucharzyk K."/>
            <person name="Murdoch R.W."/>
            <person name="Higgins S."/>
            <person name="Loffler F."/>
        </authorList>
    </citation>
    <scope>NUCLEOTIDE SEQUENCE</scope>
</reference>
<sequence length="131" mass="15381">MAQSEHSVNLPLYGLIADTCKYDKTVSDKYVPDSSYWQFQNVAYYCRYDRAKYGKSVQDYWRAYELKLSEEQREVEAKMLALYKKDPALARCYITAYVLDTREKAAERAREIRSALLEHIKNSPDGIFKID</sequence>
<name>A0A645FSX2_9ZZZZ</name>
<proteinExistence type="predicted"/>